<dbReference type="AlphaFoldDB" id="A0A183UTF0"/>
<proteinExistence type="predicted"/>
<dbReference type="PROSITE" id="PS51257">
    <property type="entry name" value="PROKAR_LIPOPROTEIN"/>
    <property type="match status" value="1"/>
</dbReference>
<organism evidence="4 5">
    <name type="scientific">Toxocara canis</name>
    <name type="common">Canine roundworm</name>
    <dbReference type="NCBI Taxonomy" id="6265"/>
    <lineage>
        <taxon>Eukaryota</taxon>
        <taxon>Metazoa</taxon>
        <taxon>Ecdysozoa</taxon>
        <taxon>Nematoda</taxon>
        <taxon>Chromadorea</taxon>
        <taxon>Rhabditida</taxon>
        <taxon>Spirurina</taxon>
        <taxon>Ascaridomorpha</taxon>
        <taxon>Ascaridoidea</taxon>
        <taxon>Toxocaridae</taxon>
        <taxon>Toxocara</taxon>
    </lineage>
</organism>
<feature type="transmembrane region" description="Helical" evidence="2">
    <location>
        <begin position="80"/>
        <end position="102"/>
    </location>
</feature>
<keyword evidence="2" id="KW-0472">Membrane</keyword>
<name>A0A183UTF0_TOXCA</name>
<dbReference type="WBParaSite" id="TCNE_0001177001-mRNA-1">
    <property type="protein sequence ID" value="TCNE_0001177001-mRNA-1"/>
    <property type="gene ID" value="TCNE_0001177001"/>
</dbReference>
<sequence length="133" mass="14574">MAIRIFELGAGIVILMFLWSFTLILFIACVRVGKIIGGVATVLLVTVVSTLLLVWPNASSSSIQAGGGEDTEMRVVDNVMLVRLMLIVALCVVLFISTVRLFNYHLAQPLPSTSSSTPDHHRLNQRVPFSHKI</sequence>
<evidence type="ECO:0000313" key="5">
    <source>
        <dbReference type="WBParaSite" id="TCNE_0001177001-mRNA-1"/>
    </source>
</evidence>
<keyword evidence="4" id="KW-1185">Reference proteome</keyword>
<accession>A0A183UTF0</accession>
<dbReference type="EMBL" id="UYWY01020982">
    <property type="protein sequence ID" value="VDM43091.1"/>
    <property type="molecule type" value="Genomic_DNA"/>
</dbReference>
<protein>
    <submittedName>
        <fullName evidence="5">Transmembrane protein</fullName>
    </submittedName>
</protein>
<keyword evidence="2" id="KW-0812">Transmembrane</keyword>
<evidence type="ECO:0000313" key="3">
    <source>
        <dbReference type="EMBL" id="VDM43091.1"/>
    </source>
</evidence>
<evidence type="ECO:0000256" key="1">
    <source>
        <dbReference type="SAM" id="MobiDB-lite"/>
    </source>
</evidence>
<evidence type="ECO:0000313" key="4">
    <source>
        <dbReference type="Proteomes" id="UP000050794"/>
    </source>
</evidence>
<keyword evidence="2" id="KW-1133">Transmembrane helix</keyword>
<reference evidence="3 4" key="2">
    <citation type="submission" date="2018-11" db="EMBL/GenBank/DDBJ databases">
        <authorList>
            <consortium name="Pathogen Informatics"/>
        </authorList>
    </citation>
    <scope>NUCLEOTIDE SEQUENCE [LARGE SCALE GENOMIC DNA]</scope>
</reference>
<evidence type="ECO:0000256" key="2">
    <source>
        <dbReference type="SAM" id="Phobius"/>
    </source>
</evidence>
<reference evidence="5" key="1">
    <citation type="submission" date="2016-06" db="UniProtKB">
        <authorList>
            <consortium name="WormBaseParasite"/>
        </authorList>
    </citation>
    <scope>IDENTIFICATION</scope>
</reference>
<feature type="transmembrane region" description="Helical" evidence="2">
    <location>
        <begin position="35"/>
        <end position="55"/>
    </location>
</feature>
<feature type="region of interest" description="Disordered" evidence="1">
    <location>
        <begin position="111"/>
        <end position="133"/>
    </location>
</feature>
<feature type="transmembrane region" description="Helical" evidence="2">
    <location>
        <begin position="6"/>
        <end position="28"/>
    </location>
</feature>
<gene>
    <name evidence="3" type="ORF">TCNE_LOCUS11770</name>
</gene>
<dbReference type="Proteomes" id="UP000050794">
    <property type="component" value="Unassembled WGS sequence"/>
</dbReference>